<dbReference type="Pfam" id="PF01052">
    <property type="entry name" value="FliMN_C"/>
    <property type="match status" value="1"/>
</dbReference>
<name>A0ABV3ZAQ1_9PROT</name>
<protein>
    <submittedName>
        <fullName evidence="2">FliM/FliN family flagellar motor switch protein</fullName>
    </submittedName>
</protein>
<dbReference type="EMBL" id="JBEHZE010000001">
    <property type="protein sequence ID" value="MEX6634472.1"/>
    <property type="molecule type" value="Genomic_DNA"/>
</dbReference>
<dbReference type="InterPro" id="IPR001543">
    <property type="entry name" value="FliN-like_C"/>
</dbReference>
<evidence type="ECO:0000313" key="3">
    <source>
        <dbReference type="Proteomes" id="UP001560685"/>
    </source>
</evidence>
<keyword evidence="2" id="KW-0282">Flagellum</keyword>
<proteinExistence type="predicted"/>
<evidence type="ECO:0000259" key="1">
    <source>
        <dbReference type="Pfam" id="PF01052"/>
    </source>
</evidence>
<comment type="caution">
    <text evidence="2">The sequence shown here is derived from an EMBL/GenBank/DDBJ whole genome shotgun (WGS) entry which is preliminary data.</text>
</comment>
<dbReference type="SUPFAM" id="SSF101801">
    <property type="entry name" value="Surface presentation of antigens (SPOA)"/>
    <property type="match status" value="1"/>
</dbReference>
<feature type="domain" description="Flagellar motor switch protein FliN-like C-terminal" evidence="1">
    <location>
        <begin position="227"/>
        <end position="296"/>
    </location>
</feature>
<keyword evidence="2" id="KW-0969">Cilium</keyword>
<keyword evidence="2" id="KW-0966">Cell projection</keyword>
<reference evidence="2 3" key="1">
    <citation type="submission" date="2024-05" db="EMBL/GenBank/DDBJ databases">
        <title>Three bacterial strains, DH-69, EH-24, and ECK-19 isolated from coastal sediments.</title>
        <authorList>
            <person name="Ye Y.-Q."/>
            <person name="Du Z.-J."/>
        </authorList>
    </citation>
    <scope>NUCLEOTIDE SEQUENCE [LARGE SCALE GENOMIC DNA]</scope>
    <source>
        <strain evidence="2 3">ECK-19</strain>
    </source>
</reference>
<dbReference type="Proteomes" id="UP001560685">
    <property type="component" value="Unassembled WGS sequence"/>
</dbReference>
<sequence length="298" mass="32563">MGEDSAKIIKRKMECSGRDKGPVDLIKDSPTQIGAQAVAAFSEYYGEKCESAEGKPAEFCRLGDALSKYGSESAIYHFRQNGEAEFILIFDIDTSLRAAGWSLSGSRDLPDPTPENVSAIDRRLAKKLAIRTAECSFENADKCGLLKGGIELLASGGDPRRFEFNDDQQKSILFSIDIQTIEGEAIGSVTMIVAEKSLIAMRRYYETTLVLAEQKWTRDLAKLAATSPIAMRAVLTEQMIDIKRLMNLQAGEVINLNAATIDDVAMYPALKTKSKLALNGALGNREGARALKVTDIKI</sequence>
<keyword evidence="3" id="KW-1185">Reference proteome</keyword>
<organism evidence="2 3">
    <name type="scientific">Hyphococcus lacteus</name>
    <dbReference type="NCBI Taxonomy" id="3143536"/>
    <lineage>
        <taxon>Bacteria</taxon>
        <taxon>Pseudomonadati</taxon>
        <taxon>Pseudomonadota</taxon>
        <taxon>Alphaproteobacteria</taxon>
        <taxon>Parvularculales</taxon>
        <taxon>Parvularculaceae</taxon>
        <taxon>Hyphococcus</taxon>
    </lineage>
</organism>
<gene>
    <name evidence="2" type="ORF">ABFZ84_13025</name>
</gene>
<evidence type="ECO:0000313" key="2">
    <source>
        <dbReference type="EMBL" id="MEX6634472.1"/>
    </source>
</evidence>
<accession>A0ABV3ZAQ1</accession>
<dbReference type="RefSeq" id="WP_369314454.1">
    <property type="nucleotide sequence ID" value="NZ_JBEHZE010000001.1"/>
</dbReference>
<dbReference type="InterPro" id="IPR036429">
    <property type="entry name" value="SpoA-like_sf"/>
</dbReference>